<dbReference type="InterPro" id="IPR002781">
    <property type="entry name" value="TM_pro_TauE-like"/>
</dbReference>
<evidence type="ECO:0000256" key="5">
    <source>
        <dbReference type="ARBA" id="ARBA00023136"/>
    </source>
</evidence>
<dbReference type="EMBL" id="PGGS01000031">
    <property type="protein sequence ID" value="PNH11358.1"/>
    <property type="molecule type" value="Genomic_DNA"/>
</dbReference>
<comment type="similarity">
    <text evidence="2">Belongs to the 4-toluene sulfonate uptake permease (TSUP) (TC 2.A.102) family.</text>
</comment>
<evidence type="ECO:0000256" key="6">
    <source>
        <dbReference type="SAM" id="Phobius"/>
    </source>
</evidence>
<feature type="transmembrane region" description="Helical" evidence="6">
    <location>
        <begin position="31"/>
        <end position="58"/>
    </location>
</feature>
<feature type="transmembrane region" description="Helical" evidence="6">
    <location>
        <begin position="131"/>
        <end position="147"/>
    </location>
</feature>
<dbReference type="GO" id="GO:0031464">
    <property type="term" value="C:Cul4A-RING E3 ubiquitin ligase complex"/>
    <property type="evidence" value="ECO:0007669"/>
    <property type="project" value="TreeGrafter"/>
</dbReference>
<evidence type="ECO:0000256" key="2">
    <source>
        <dbReference type="ARBA" id="ARBA00009142"/>
    </source>
</evidence>
<keyword evidence="8" id="KW-1185">Reference proteome</keyword>
<reference evidence="7 8" key="1">
    <citation type="journal article" date="2017" name="Mol. Biol. Evol.">
        <title>The 4-celled Tetrabaena socialis nuclear genome reveals the essential components for genetic control of cell number at the origin of multicellularity in the volvocine lineage.</title>
        <authorList>
            <person name="Featherston J."/>
            <person name="Arakaki Y."/>
            <person name="Hanschen E.R."/>
            <person name="Ferris P.J."/>
            <person name="Michod R.E."/>
            <person name="Olson B.J.S.C."/>
            <person name="Nozaki H."/>
            <person name="Durand P.M."/>
        </authorList>
    </citation>
    <scope>NUCLEOTIDE SEQUENCE [LARGE SCALE GENOMIC DNA]</scope>
    <source>
        <strain evidence="7 8">NIES-571</strain>
    </source>
</reference>
<protein>
    <submittedName>
        <fullName evidence="7">Uncharacterized protein</fullName>
    </submittedName>
</protein>
<feature type="transmembrane region" description="Helical" evidence="6">
    <location>
        <begin position="102"/>
        <end position="125"/>
    </location>
</feature>
<comment type="subcellular location">
    <subcellularLocation>
        <location evidence="1">Membrane</location>
        <topology evidence="1">Multi-pass membrane protein</topology>
    </subcellularLocation>
</comment>
<name>A0A2J8AFR1_9CHLO</name>
<dbReference type="OrthoDB" id="549777at2759"/>
<dbReference type="Pfam" id="PF01925">
    <property type="entry name" value="TauE"/>
    <property type="match status" value="1"/>
</dbReference>
<comment type="caution">
    <text evidence="7">The sequence shown here is derived from an EMBL/GenBank/DDBJ whole genome shotgun (WGS) entry which is preliminary data.</text>
</comment>
<evidence type="ECO:0000256" key="3">
    <source>
        <dbReference type="ARBA" id="ARBA00022692"/>
    </source>
</evidence>
<dbReference type="PANTHER" id="PTHR14255">
    <property type="entry name" value="CEREBLON"/>
    <property type="match status" value="1"/>
</dbReference>
<proteinExistence type="inferred from homology"/>
<evidence type="ECO:0000256" key="1">
    <source>
        <dbReference type="ARBA" id="ARBA00004141"/>
    </source>
</evidence>
<keyword evidence="5 6" id="KW-0472">Membrane</keyword>
<dbReference type="PANTHER" id="PTHR14255:SF3">
    <property type="entry name" value="SULFITE EXPORTER TAUE_SAFE FAMILY PROTEIN 5-RELATED"/>
    <property type="match status" value="1"/>
</dbReference>
<evidence type="ECO:0000313" key="7">
    <source>
        <dbReference type="EMBL" id="PNH11358.1"/>
    </source>
</evidence>
<gene>
    <name evidence="7" type="ORF">TSOC_001769</name>
</gene>
<keyword evidence="4 6" id="KW-1133">Transmembrane helix</keyword>
<accession>A0A2J8AFR1</accession>
<dbReference type="GO" id="GO:0016020">
    <property type="term" value="C:membrane"/>
    <property type="evidence" value="ECO:0007669"/>
    <property type="project" value="UniProtKB-SubCell"/>
</dbReference>
<keyword evidence="3 6" id="KW-0812">Transmembrane</keyword>
<organism evidence="7 8">
    <name type="scientific">Tetrabaena socialis</name>
    <dbReference type="NCBI Taxonomy" id="47790"/>
    <lineage>
        <taxon>Eukaryota</taxon>
        <taxon>Viridiplantae</taxon>
        <taxon>Chlorophyta</taxon>
        <taxon>core chlorophytes</taxon>
        <taxon>Chlorophyceae</taxon>
        <taxon>CS clade</taxon>
        <taxon>Chlamydomonadales</taxon>
        <taxon>Tetrabaenaceae</taxon>
        <taxon>Tetrabaena</taxon>
    </lineage>
</organism>
<evidence type="ECO:0000313" key="8">
    <source>
        <dbReference type="Proteomes" id="UP000236333"/>
    </source>
</evidence>
<dbReference type="AlphaFoldDB" id="A0A2J8AFR1"/>
<dbReference type="Proteomes" id="UP000236333">
    <property type="component" value="Unassembled WGS sequence"/>
</dbReference>
<sequence length="164" mass="16958">MAKTLRHPWAPWGAMAELTVDSEFETTPRTIIALIISVLVGAVANAAGVGGGAIYIPIFNALVGFGLKASTALSQVCITAGAVTSLAANLARHHPADPAASLVELSLMLMLTPVLLVGVGVGVILNVMLPAWLLTALLLLLLVPLVWHANSKCPPPCPCPVPYV</sequence>
<dbReference type="GO" id="GO:0016567">
    <property type="term" value="P:protein ubiquitination"/>
    <property type="evidence" value="ECO:0007669"/>
    <property type="project" value="TreeGrafter"/>
</dbReference>
<feature type="transmembrane region" description="Helical" evidence="6">
    <location>
        <begin position="70"/>
        <end position="90"/>
    </location>
</feature>
<evidence type="ECO:0000256" key="4">
    <source>
        <dbReference type="ARBA" id="ARBA00022989"/>
    </source>
</evidence>